<sequence>MCTYECFGDYYRGCQHYVVRYYSGSSADCLSQDCKTSSEHKHKTARDCLCPKVHNDARKVVNMFQFKCDTCMENARSRYR</sequence>
<protein>
    <submittedName>
        <fullName evidence="1">Uncharacterized protein</fullName>
    </submittedName>
</protein>
<proteinExistence type="predicted"/>
<name>A0A286UAW9_9AGAM</name>
<dbReference type="AlphaFoldDB" id="A0A286UAW9"/>
<organism evidence="1 2">
    <name type="scientific">Pyrrhoderma noxium</name>
    <dbReference type="NCBI Taxonomy" id="2282107"/>
    <lineage>
        <taxon>Eukaryota</taxon>
        <taxon>Fungi</taxon>
        <taxon>Dikarya</taxon>
        <taxon>Basidiomycota</taxon>
        <taxon>Agaricomycotina</taxon>
        <taxon>Agaricomycetes</taxon>
        <taxon>Hymenochaetales</taxon>
        <taxon>Hymenochaetaceae</taxon>
        <taxon>Pyrrhoderma</taxon>
    </lineage>
</organism>
<dbReference type="InParanoid" id="A0A286UAW9"/>
<gene>
    <name evidence="1" type="ORF">PNOK_0832700</name>
</gene>
<evidence type="ECO:0000313" key="1">
    <source>
        <dbReference type="EMBL" id="PAV16707.1"/>
    </source>
</evidence>
<evidence type="ECO:0000313" key="2">
    <source>
        <dbReference type="Proteomes" id="UP000217199"/>
    </source>
</evidence>
<dbReference type="Proteomes" id="UP000217199">
    <property type="component" value="Unassembled WGS sequence"/>
</dbReference>
<dbReference type="OrthoDB" id="3197992at2759"/>
<accession>A0A286UAW9</accession>
<dbReference type="EMBL" id="NBII01000008">
    <property type="protein sequence ID" value="PAV16707.1"/>
    <property type="molecule type" value="Genomic_DNA"/>
</dbReference>
<keyword evidence="2" id="KW-1185">Reference proteome</keyword>
<comment type="caution">
    <text evidence="1">The sequence shown here is derived from an EMBL/GenBank/DDBJ whole genome shotgun (WGS) entry which is preliminary data.</text>
</comment>
<reference evidence="1 2" key="1">
    <citation type="journal article" date="2017" name="Mol. Ecol.">
        <title>Comparative and population genomic landscape of Phellinus noxius: A hypervariable fungus causing root rot in trees.</title>
        <authorList>
            <person name="Chung C.L."/>
            <person name="Lee T.J."/>
            <person name="Akiba M."/>
            <person name="Lee H.H."/>
            <person name="Kuo T.H."/>
            <person name="Liu D."/>
            <person name="Ke H.M."/>
            <person name="Yokoi T."/>
            <person name="Roa M.B."/>
            <person name="Lu M.J."/>
            <person name="Chang Y.Y."/>
            <person name="Ann P.J."/>
            <person name="Tsai J.N."/>
            <person name="Chen C.Y."/>
            <person name="Tzean S.S."/>
            <person name="Ota Y."/>
            <person name="Hattori T."/>
            <person name="Sahashi N."/>
            <person name="Liou R.F."/>
            <person name="Kikuchi T."/>
            <person name="Tsai I.J."/>
        </authorList>
    </citation>
    <scope>NUCLEOTIDE SEQUENCE [LARGE SCALE GENOMIC DNA]</scope>
    <source>
        <strain evidence="1 2">FFPRI411160</strain>
    </source>
</reference>